<evidence type="ECO:0000313" key="4">
    <source>
        <dbReference type="Proteomes" id="UP000294662"/>
    </source>
</evidence>
<gene>
    <name evidence="3" type="ORF">E1B25_14680</name>
</gene>
<dbReference type="Pfam" id="PF05161">
    <property type="entry name" value="MOFRL"/>
    <property type="match status" value="1"/>
</dbReference>
<dbReference type="EMBL" id="SMFP01000009">
    <property type="protein sequence ID" value="TDE36755.1"/>
    <property type="molecule type" value="Genomic_DNA"/>
</dbReference>
<accession>A0A4R5EPQ4</accession>
<dbReference type="GO" id="GO:0005737">
    <property type="term" value="C:cytoplasm"/>
    <property type="evidence" value="ECO:0007669"/>
    <property type="project" value="TreeGrafter"/>
</dbReference>
<dbReference type="SUPFAM" id="SSF82544">
    <property type="entry name" value="GckA/TtuD-like"/>
    <property type="match status" value="1"/>
</dbReference>
<protein>
    <submittedName>
        <fullName evidence="3">DUF4147 domain-containing protein</fullName>
    </submittedName>
</protein>
<dbReference type="Proteomes" id="UP000294662">
    <property type="component" value="Unassembled WGS sequence"/>
</dbReference>
<dbReference type="RefSeq" id="WP_132830268.1">
    <property type="nucleotide sequence ID" value="NZ_SMFP01000009.1"/>
</dbReference>
<dbReference type="Gene3D" id="3.40.50.10180">
    <property type="entry name" value="Glycerate kinase, MOFRL-like N-terminal domain"/>
    <property type="match status" value="1"/>
</dbReference>
<dbReference type="Pfam" id="PF13660">
    <property type="entry name" value="DUF4147"/>
    <property type="match status" value="1"/>
</dbReference>
<evidence type="ECO:0000259" key="2">
    <source>
        <dbReference type="Pfam" id="PF13660"/>
    </source>
</evidence>
<evidence type="ECO:0000259" key="1">
    <source>
        <dbReference type="Pfam" id="PF05161"/>
    </source>
</evidence>
<dbReference type="AlphaFoldDB" id="A0A4R5EPQ4"/>
<proteinExistence type="predicted"/>
<evidence type="ECO:0000313" key="3">
    <source>
        <dbReference type="EMBL" id="TDE36755.1"/>
    </source>
</evidence>
<sequence>MDRRSTALALWQAGVAAVGGEAATRAALEQGTRPDRILAVGKAAGAMTRAALDRFPGVPALVVTKDGHGAGLPEGVELIEAAHPVPDARSLRGGKALREAVEALPEGSELLLLVSGGASSLAEDLAGGNTLEDLAALNRRLLATGLDITAMNAERRKLSRIKGGGLLARFQGARVRVLAISDVPGDDIAVIGSGIGAAPPAPAFAYDAQIVASNAHARAAAAFEARAHGLVVLAQDEALHDEIGALATQLGARLRAMGSGVMILGGEPTVVLPEHPGRGGRNQALALALAREIAERDDITIVVGGTDGTDGPTEAAGGIVTGATWGPGAEAALARADSGTYLDSSNALLITGPTGTNVMDLVIALRA</sequence>
<comment type="caution">
    <text evidence="3">The sequence shown here is derived from an EMBL/GenBank/DDBJ whole genome shotgun (WGS) entry which is preliminary data.</text>
</comment>
<organism evidence="3 4">
    <name type="scientific">Antarcticimicrobium sediminis</name>
    <dbReference type="NCBI Taxonomy" id="2546227"/>
    <lineage>
        <taxon>Bacteria</taxon>
        <taxon>Pseudomonadati</taxon>
        <taxon>Pseudomonadota</taxon>
        <taxon>Alphaproteobacteria</taxon>
        <taxon>Rhodobacterales</taxon>
        <taxon>Paracoccaceae</taxon>
        <taxon>Antarcticimicrobium</taxon>
    </lineage>
</organism>
<dbReference type="InterPro" id="IPR038614">
    <property type="entry name" value="GK_N_sf"/>
</dbReference>
<dbReference type="GO" id="GO:0008887">
    <property type="term" value="F:glycerate kinase activity"/>
    <property type="evidence" value="ECO:0007669"/>
    <property type="project" value="InterPro"/>
</dbReference>
<dbReference type="InterPro" id="IPR039760">
    <property type="entry name" value="MOFRL_protein"/>
</dbReference>
<dbReference type="OrthoDB" id="9766552at2"/>
<dbReference type="PANTHER" id="PTHR12227">
    <property type="entry name" value="GLYCERATE KINASE"/>
    <property type="match status" value="1"/>
</dbReference>
<dbReference type="InterPro" id="IPR025286">
    <property type="entry name" value="MOFRL_assoc_dom"/>
</dbReference>
<dbReference type="PANTHER" id="PTHR12227:SF0">
    <property type="entry name" value="GLYCERATE KINASE"/>
    <property type="match status" value="1"/>
</dbReference>
<name>A0A4R5EPQ4_9RHOB</name>
<feature type="domain" description="MOFRL-associated" evidence="2">
    <location>
        <begin position="7"/>
        <end position="200"/>
    </location>
</feature>
<feature type="domain" description="MOFRL" evidence="1">
    <location>
        <begin position="261"/>
        <end position="360"/>
    </location>
</feature>
<keyword evidence="4" id="KW-1185">Reference proteome</keyword>
<dbReference type="InterPro" id="IPR007835">
    <property type="entry name" value="MOFRL"/>
</dbReference>
<reference evidence="3 4" key="1">
    <citation type="submission" date="2019-03" db="EMBL/GenBank/DDBJ databases">
        <authorList>
            <person name="Zhang S."/>
        </authorList>
    </citation>
    <scope>NUCLEOTIDE SEQUENCE [LARGE SCALE GENOMIC DNA]</scope>
    <source>
        <strain evidence="3 4">S4J41</strain>
    </source>
</reference>